<dbReference type="InterPro" id="IPR000515">
    <property type="entry name" value="MetI-like"/>
</dbReference>
<proteinExistence type="inferred from homology"/>
<evidence type="ECO:0000256" key="4">
    <source>
        <dbReference type="ARBA" id="ARBA00022692"/>
    </source>
</evidence>
<reference evidence="10 11" key="1">
    <citation type="submission" date="2020-08" db="EMBL/GenBank/DDBJ databases">
        <title>Genemic of Streptomyces polyaspartic.</title>
        <authorList>
            <person name="Liu W."/>
        </authorList>
    </citation>
    <scope>NUCLEOTIDE SEQUENCE [LARGE SCALE GENOMIC DNA]</scope>
    <source>
        <strain evidence="10 11">TRM66268-LWL</strain>
    </source>
</reference>
<evidence type="ECO:0000259" key="9">
    <source>
        <dbReference type="PROSITE" id="PS50928"/>
    </source>
</evidence>
<protein>
    <submittedName>
        <fullName evidence="10">Sugar ABC transporter permease</fullName>
    </submittedName>
</protein>
<evidence type="ECO:0000256" key="7">
    <source>
        <dbReference type="RuleBase" id="RU363032"/>
    </source>
</evidence>
<sequence length="308" mass="33604">MTTLQPSAAIGRSPAGPPVRRTRRSWKGWGFIGPFALVFAVVFLAPLAYSVHLSLFRTQLIGGTRFVGLENYQLALQDSQFWDGVFRVGLFLLIQVPIMLGVALLVALAIDSGRLYGKDFFRITVFLPYAVPAVVATLMWGFMYGTRYGLVGDIDSALGVSLPDPLSADLVLASIGNIVTWEFVGYNMLIFYAALRVVPHSLYEAAQIDGAGQWRVITAIKLPAIRGALVIATIFSVIGSFQLFNEPAILQKLAPNAITTDFTPNYYTYSLSFAGQQQNYSATVAIVMGVITMIVAYVVQLRGMRKGA</sequence>
<gene>
    <name evidence="10" type="ORF">H9Y04_09040</name>
</gene>
<dbReference type="PROSITE" id="PS50928">
    <property type="entry name" value="ABC_TM1"/>
    <property type="match status" value="1"/>
</dbReference>
<dbReference type="InterPro" id="IPR050809">
    <property type="entry name" value="UgpAE/MalFG_permease"/>
</dbReference>
<evidence type="ECO:0000256" key="5">
    <source>
        <dbReference type="ARBA" id="ARBA00022989"/>
    </source>
</evidence>
<evidence type="ECO:0000313" key="11">
    <source>
        <dbReference type="Proteomes" id="UP000642284"/>
    </source>
</evidence>
<organism evidence="10 11">
    <name type="scientific">Streptomyces polyasparticus</name>
    <dbReference type="NCBI Taxonomy" id="2767826"/>
    <lineage>
        <taxon>Bacteria</taxon>
        <taxon>Bacillati</taxon>
        <taxon>Actinomycetota</taxon>
        <taxon>Actinomycetes</taxon>
        <taxon>Kitasatosporales</taxon>
        <taxon>Streptomycetaceae</taxon>
        <taxon>Streptomyces</taxon>
    </lineage>
</organism>
<comment type="subcellular location">
    <subcellularLocation>
        <location evidence="1 7">Cell membrane</location>
        <topology evidence="1 7">Multi-pass membrane protein</topology>
    </subcellularLocation>
</comment>
<dbReference type="Gene3D" id="1.10.3720.10">
    <property type="entry name" value="MetI-like"/>
    <property type="match status" value="1"/>
</dbReference>
<keyword evidence="3" id="KW-1003">Cell membrane</keyword>
<dbReference type="SUPFAM" id="SSF161098">
    <property type="entry name" value="MetI-like"/>
    <property type="match status" value="1"/>
</dbReference>
<evidence type="ECO:0000256" key="1">
    <source>
        <dbReference type="ARBA" id="ARBA00004651"/>
    </source>
</evidence>
<feature type="domain" description="ABC transmembrane type-1" evidence="9">
    <location>
        <begin position="85"/>
        <end position="299"/>
    </location>
</feature>
<feature type="region of interest" description="Disordered" evidence="8">
    <location>
        <begin position="1"/>
        <end position="21"/>
    </location>
</feature>
<accession>A0ABR7SB51</accession>
<evidence type="ECO:0000256" key="8">
    <source>
        <dbReference type="SAM" id="MobiDB-lite"/>
    </source>
</evidence>
<keyword evidence="2 7" id="KW-0813">Transport</keyword>
<dbReference type="RefSeq" id="WP_187813216.1">
    <property type="nucleotide sequence ID" value="NZ_JACTVJ010000005.1"/>
</dbReference>
<keyword evidence="11" id="KW-1185">Reference proteome</keyword>
<keyword evidence="4 7" id="KW-0812">Transmembrane</keyword>
<dbReference type="Pfam" id="PF00528">
    <property type="entry name" value="BPD_transp_1"/>
    <property type="match status" value="1"/>
</dbReference>
<feature type="transmembrane region" description="Helical" evidence="7">
    <location>
        <begin position="224"/>
        <end position="244"/>
    </location>
</feature>
<name>A0ABR7SB51_9ACTN</name>
<dbReference type="PANTHER" id="PTHR43227:SF8">
    <property type="entry name" value="DIACETYLCHITOBIOSE UPTAKE SYSTEM PERMEASE PROTEIN DASB"/>
    <property type="match status" value="1"/>
</dbReference>
<keyword evidence="6 7" id="KW-0472">Membrane</keyword>
<evidence type="ECO:0000313" key="10">
    <source>
        <dbReference type="EMBL" id="MBC9712717.1"/>
    </source>
</evidence>
<evidence type="ECO:0000256" key="6">
    <source>
        <dbReference type="ARBA" id="ARBA00023136"/>
    </source>
</evidence>
<dbReference type="InterPro" id="IPR035906">
    <property type="entry name" value="MetI-like_sf"/>
</dbReference>
<feature type="transmembrane region" description="Helical" evidence="7">
    <location>
        <begin position="280"/>
        <end position="299"/>
    </location>
</feature>
<feature type="transmembrane region" description="Helical" evidence="7">
    <location>
        <begin position="88"/>
        <end position="108"/>
    </location>
</feature>
<feature type="transmembrane region" description="Helical" evidence="7">
    <location>
        <begin position="170"/>
        <end position="195"/>
    </location>
</feature>
<dbReference type="CDD" id="cd06261">
    <property type="entry name" value="TM_PBP2"/>
    <property type="match status" value="1"/>
</dbReference>
<evidence type="ECO:0000256" key="3">
    <source>
        <dbReference type="ARBA" id="ARBA00022475"/>
    </source>
</evidence>
<evidence type="ECO:0000256" key="2">
    <source>
        <dbReference type="ARBA" id="ARBA00022448"/>
    </source>
</evidence>
<dbReference type="Proteomes" id="UP000642284">
    <property type="component" value="Unassembled WGS sequence"/>
</dbReference>
<dbReference type="PANTHER" id="PTHR43227">
    <property type="entry name" value="BLL4140 PROTEIN"/>
    <property type="match status" value="1"/>
</dbReference>
<feature type="transmembrane region" description="Helical" evidence="7">
    <location>
        <begin position="29"/>
        <end position="49"/>
    </location>
</feature>
<keyword evidence="5 7" id="KW-1133">Transmembrane helix</keyword>
<comment type="similarity">
    <text evidence="7">Belongs to the binding-protein-dependent transport system permease family.</text>
</comment>
<dbReference type="EMBL" id="JACTVJ010000005">
    <property type="protein sequence ID" value="MBC9712717.1"/>
    <property type="molecule type" value="Genomic_DNA"/>
</dbReference>
<comment type="caution">
    <text evidence="10">The sequence shown here is derived from an EMBL/GenBank/DDBJ whole genome shotgun (WGS) entry which is preliminary data.</text>
</comment>
<feature type="transmembrane region" description="Helical" evidence="7">
    <location>
        <begin position="120"/>
        <end position="143"/>
    </location>
</feature>